<reference evidence="3 4" key="1">
    <citation type="submission" date="2016-12" db="EMBL/GenBank/DDBJ databases">
        <title>Thioflexothrix psekupsii D3 genome sequencing and assembly.</title>
        <authorList>
            <person name="Fomenkov A."/>
            <person name="Vincze T."/>
            <person name="Grabovich M."/>
            <person name="Anton B.P."/>
            <person name="Dubinina G."/>
            <person name="Orlova M."/>
            <person name="Belousova E."/>
            <person name="Roberts R.J."/>
        </authorList>
    </citation>
    <scope>NUCLEOTIDE SEQUENCE [LARGE SCALE GENOMIC DNA]</scope>
    <source>
        <strain evidence="3">D3</strain>
    </source>
</reference>
<dbReference type="Proteomes" id="UP000194798">
    <property type="component" value="Unassembled WGS sequence"/>
</dbReference>
<organism evidence="3 4">
    <name type="scientific">Thioflexithrix psekupsensis</name>
    <dbReference type="NCBI Taxonomy" id="1570016"/>
    <lineage>
        <taxon>Bacteria</taxon>
        <taxon>Pseudomonadati</taxon>
        <taxon>Pseudomonadota</taxon>
        <taxon>Gammaproteobacteria</taxon>
        <taxon>Thiotrichales</taxon>
        <taxon>Thioflexithrix</taxon>
    </lineage>
</organism>
<dbReference type="InterPro" id="IPR027268">
    <property type="entry name" value="Peptidase_M4/M1_CTD_sf"/>
</dbReference>
<dbReference type="InterPro" id="IPR036034">
    <property type="entry name" value="PDZ_sf"/>
</dbReference>
<dbReference type="RefSeq" id="WP_086489528.1">
    <property type="nucleotide sequence ID" value="NZ_MSLT01000023.1"/>
</dbReference>
<gene>
    <name evidence="3" type="ORF">TPSD3_15915</name>
</gene>
<dbReference type="Pfam" id="PF05299">
    <property type="entry name" value="Peptidase_M61"/>
    <property type="match status" value="1"/>
</dbReference>
<keyword evidence="4" id="KW-1185">Reference proteome</keyword>
<name>A0A251X5V1_9GAMM</name>
<dbReference type="OrthoDB" id="9778516at2"/>
<dbReference type="Pfam" id="PF17899">
    <property type="entry name" value="Peptidase_M61_N"/>
    <property type="match status" value="1"/>
</dbReference>
<evidence type="ECO:0000259" key="2">
    <source>
        <dbReference type="Pfam" id="PF17899"/>
    </source>
</evidence>
<feature type="domain" description="Peptidase M61 N-terminal" evidence="2">
    <location>
        <begin position="5"/>
        <end position="177"/>
    </location>
</feature>
<dbReference type="Gene3D" id="1.10.390.10">
    <property type="entry name" value="Neutral Protease Domain 2"/>
    <property type="match status" value="1"/>
</dbReference>
<comment type="caution">
    <text evidence="3">The sequence shown here is derived from an EMBL/GenBank/DDBJ whole genome shotgun (WGS) entry which is preliminary data.</text>
</comment>
<dbReference type="InterPro" id="IPR024191">
    <property type="entry name" value="Peptidase_M61"/>
</dbReference>
<evidence type="ECO:0000259" key="1">
    <source>
        <dbReference type="Pfam" id="PF05299"/>
    </source>
</evidence>
<dbReference type="InterPro" id="IPR040756">
    <property type="entry name" value="Peptidase_M61_N"/>
</dbReference>
<sequence>MQINYFAQLKQPHTHLVTVDVFLSDFEEKQNYLDIFLPVWSPGSYLVREYSRHIAVMKGYDQDRNALMVEKTNKSQWRVHWEWGNVQSIQLSYEVYCHELTVRTSHVDSEHAFLHGPTLWIGVLNQSVSSIHLHLDCPEHWKTISTALTLKYKENNQWCFSAKDYDELLDSPLELGNHFCETFKVKDKTHEVAIYGKSFLPINTLIADIETLVKTELALMSDPPYSHYVFIVHFVPALFGGLEHAQSTVLQFDGRTLLNRKEYVRWLGLVAHEYFHTWNVKRIRPRALGPFDYQQENYTDMLWLAEGLTSFMDDLFVLRSGLCSIEEYLEIQKDNLQRYYATYGRNVQSLAESSYDAWIKFYRPEENTANITVSYYLKGGLLFSALHCVLLTYGHRIDDFILRLWQRYCDNPEQGMDSEEVLAIIEDLTDANMRQKITNWIYGTDDIDFLSFYQIMAIAAQWEEAKELDLGCKIEAVNGRLMLKTVQRNAWAWNSGLNAGDELLAINGIRIYPEEAEKWMSFLAPQTEYLFLMARLGKVLELKLLTPDKEKRLTQLVSSNQEKTRALLS</sequence>
<dbReference type="PIRSF" id="PIRSF016493">
    <property type="entry name" value="Glycyl_aminpptds"/>
    <property type="match status" value="1"/>
</dbReference>
<dbReference type="SUPFAM" id="SSF55486">
    <property type="entry name" value="Metalloproteases ('zincins'), catalytic domain"/>
    <property type="match status" value="1"/>
</dbReference>
<dbReference type="Gene3D" id="2.30.42.10">
    <property type="match status" value="1"/>
</dbReference>
<dbReference type="EMBL" id="MSLT01000023">
    <property type="protein sequence ID" value="OUD12569.1"/>
    <property type="molecule type" value="Genomic_DNA"/>
</dbReference>
<dbReference type="AlphaFoldDB" id="A0A251X5V1"/>
<proteinExistence type="predicted"/>
<evidence type="ECO:0000313" key="3">
    <source>
        <dbReference type="EMBL" id="OUD12569.1"/>
    </source>
</evidence>
<dbReference type="Gene3D" id="2.60.40.3650">
    <property type="match status" value="1"/>
</dbReference>
<dbReference type="InterPro" id="IPR007963">
    <property type="entry name" value="Peptidase_M61_catalytic"/>
</dbReference>
<dbReference type="SUPFAM" id="SSF50156">
    <property type="entry name" value="PDZ domain-like"/>
    <property type="match status" value="1"/>
</dbReference>
<protein>
    <recommendedName>
        <fullName evidence="5">Peptidase M61</fullName>
    </recommendedName>
</protein>
<accession>A0A251X5V1</accession>
<feature type="domain" description="Peptidase M61 catalytic" evidence="1">
    <location>
        <begin position="266"/>
        <end position="382"/>
    </location>
</feature>
<evidence type="ECO:0000313" key="4">
    <source>
        <dbReference type="Proteomes" id="UP000194798"/>
    </source>
</evidence>
<evidence type="ECO:0008006" key="5">
    <source>
        <dbReference type="Google" id="ProtNLM"/>
    </source>
</evidence>